<organism evidence="1 2">
    <name type="scientific">Mycetohabitans rhizoxinica (strain DSM 19002 / CIP 109453 / HKI 454)</name>
    <name type="common">Paraburkholderia rhizoxinica</name>
    <dbReference type="NCBI Taxonomy" id="882378"/>
    <lineage>
        <taxon>Bacteria</taxon>
        <taxon>Pseudomonadati</taxon>
        <taxon>Pseudomonadota</taxon>
        <taxon>Betaproteobacteria</taxon>
        <taxon>Burkholderiales</taxon>
        <taxon>Burkholderiaceae</taxon>
        <taxon>Mycetohabitans</taxon>
    </lineage>
</organism>
<sequence>MKTQKTLPAGIATVLKRLPYPVDKALMCVR</sequence>
<accession>E5ANE0</accession>
<protein>
    <submittedName>
        <fullName evidence="1">Transposase</fullName>
    </submittedName>
</protein>
<gene>
    <name evidence="1" type="ordered locus">RBRH_00985</name>
</gene>
<name>E5ANE0_MYCRK</name>
<evidence type="ECO:0000313" key="2">
    <source>
        <dbReference type="Proteomes" id="UP000007437"/>
    </source>
</evidence>
<dbReference type="Proteomes" id="UP000007437">
    <property type="component" value="Chromosome"/>
</dbReference>
<dbReference type="KEGG" id="brh:RBRH_00985"/>
<proteinExistence type="predicted"/>
<dbReference type="AlphaFoldDB" id="E5ANE0"/>
<dbReference type="EMBL" id="FR687359">
    <property type="protein sequence ID" value="CBW76390.1"/>
    <property type="molecule type" value="Genomic_DNA"/>
</dbReference>
<dbReference type="HOGENOM" id="CLU_3402611_0_0_4"/>
<evidence type="ECO:0000313" key="1">
    <source>
        <dbReference type="EMBL" id="CBW76390.1"/>
    </source>
</evidence>
<reference evidence="1 2" key="1">
    <citation type="journal article" date="2011" name="J. Bacteriol.">
        <title>Complete genome sequence of Burkholderia rhizoxinica, an endosymbiont of Rhizopus microsporus.</title>
        <authorList>
            <person name="Lackner G."/>
            <person name="Moebius N."/>
            <person name="Partida-Martinez L."/>
            <person name="Hertweck C."/>
        </authorList>
    </citation>
    <scope>NUCLEOTIDE SEQUENCE [LARGE SCALE GENOMIC DNA]</scope>
    <source>
        <strain evidence="2">DSM 19002 / CIP 109453 / HKI 454</strain>
    </source>
</reference>